<organism evidence="1 2">
    <name type="scientific">Paraburkholderia strydomiana</name>
    <dbReference type="NCBI Taxonomy" id="1245417"/>
    <lineage>
        <taxon>Bacteria</taxon>
        <taxon>Pseudomonadati</taxon>
        <taxon>Pseudomonadota</taxon>
        <taxon>Betaproteobacteria</taxon>
        <taxon>Burkholderiales</taxon>
        <taxon>Burkholderiaceae</taxon>
        <taxon>Paraburkholderia</taxon>
    </lineage>
</organism>
<evidence type="ECO:0000313" key="2">
    <source>
        <dbReference type="Proteomes" id="UP001629288"/>
    </source>
</evidence>
<keyword evidence="2" id="KW-1185">Reference proteome</keyword>
<gene>
    <name evidence="1" type="ORF">PQR00_00665</name>
</gene>
<protein>
    <submittedName>
        <fullName evidence="1">Uncharacterized protein</fullName>
    </submittedName>
</protein>
<comment type="caution">
    <text evidence="1">The sequence shown here is derived from an EMBL/GenBank/DDBJ whole genome shotgun (WGS) entry which is preliminary data.</text>
</comment>
<proteinExistence type="predicted"/>
<accession>A0ABW9BTZ8</accession>
<dbReference type="EMBL" id="JAQQDH010000001">
    <property type="protein sequence ID" value="MFM0442082.1"/>
    <property type="molecule type" value="Genomic_DNA"/>
</dbReference>
<name>A0ABW9BTZ8_9BURK</name>
<sequence>MNTGAASLSDEQRTTIQHAADKLRTVWANHTGDKESRELCHKLEAILATPTPLADAAIAAGGAQETAAARDVLAERQRQVSAEGWTPEHDDDHTEAEMALAAACYAMAAGGYAKGQTPPIWPWSLSWWKPAYGRRDLIKAGALILAEIERVDRASATGAAKGEAT</sequence>
<dbReference type="RefSeq" id="WP_408127747.1">
    <property type="nucleotide sequence ID" value="NZ_JAQQDH010000001.1"/>
</dbReference>
<reference evidence="1 2" key="1">
    <citation type="journal article" date="2024" name="Chem. Sci.">
        <title>Discovery of megapolipeptins by genome mining of a Burkholderiales bacteria collection.</title>
        <authorList>
            <person name="Paulo B.S."/>
            <person name="Recchia M.J.J."/>
            <person name="Lee S."/>
            <person name="Fergusson C.H."/>
            <person name="Romanowski S.B."/>
            <person name="Hernandez A."/>
            <person name="Krull N."/>
            <person name="Liu D.Y."/>
            <person name="Cavanagh H."/>
            <person name="Bos A."/>
            <person name="Gray C.A."/>
            <person name="Murphy B.T."/>
            <person name="Linington R.G."/>
            <person name="Eustaquio A.S."/>
        </authorList>
    </citation>
    <scope>NUCLEOTIDE SEQUENCE [LARGE SCALE GENOMIC DNA]</scope>
    <source>
        <strain evidence="1 2">RL17-379-BIB-C</strain>
    </source>
</reference>
<dbReference type="Proteomes" id="UP001629288">
    <property type="component" value="Unassembled WGS sequence"/>
</dbReference>
<evidence type="ECO:0000313" key="1">
    <source>
        <dbReference type="EMBL" id="MFM0442082.1"/>
    </source>
</evidence>